<organism evidence="1 2">
    <name type="scientific">Pogonophryne albipinna</name>
    <dbReference type="NCBI Taxonomy" id="1090488"/>
    <lineage>
        <taxon>Eukaryota</taxon>
        <taxon>Metazoa</taxon>
        <taxon>Chordata</taxon>
        <taxon>Craniata</taxon>
        <taxon>Vertebrata</taxon>
        <taxon>Euteleostomi</taxon>
        <taxon>Actinopterygii</taxon>
        <taxon>Neopterygii</taxon>
        <taxon>Teleostei</taxon>
        <taxon>Neoteleostei</taxon>
        <taxon>Acanthomorphata</taxon>
        <taxon>Eupercaria</taxon>
        <taxon>Perciformes</taxon>
        <taxon>Notothenioidei</taxon>
        <taxon>Pogonophryne</taxon>
    </lineage>
</organism>
<keyword evidence="2" id="KW-1185">Reference proteome</keyword>
<evidence type="ECO:0000313" key="1">
    <source>
        <dbReference type="EMBL" id="KAJ4928523.1"/>
    </source>
</evidence>
<dbReference type="EMBL" id="JAPTMU010000018">
    <property type="protein sequence ID" value="KAJ4928523.1"/>
    <property type="molecule type" value="Genomic_DNA"/>
</dbReference>
<accession>A0AAD6API8</accession>
<evidence type="ECO:0000313" key="2">
    <source>
        <dbReference type="Proteomes" id="UP001219934"/>
    </source>
</evidence>
<reference evidence="1" key="1">
    <citation type="submission" date="2022-11" db="EMBL/GenBank/DDBJ databases">
        <title>Chromosome-level genome of Pogonophryne albipinna.</title>
        <authorList>
            <person name="Jo E."/>
        </authorList>
    </citation>
    <scope>NUCLEOTIDE SEQUENCE</scope>
    <source>
        <strain evidence="1">SGF0006</strain>
        <tissue evidence="1">Muscle</tissue>
    </source>
</reference>
<comment type="caution">
    <text evidence="1">The sequence shown here is derived from an EMBL/GenBank/DDBJ whole genome shotgun (WGS) entry which is preliminary data.</text>
</comment>
<sequence length="224" mass="25878">MGCGYFTLLTQIKTRVEHVNRNNTMARLRETKRKAMDEANQDNQEAHSSVRIDSYSCVNWQPQEFPEGETLQSLEEKRQLMVGIFNEEGPRGAQRGCVGDHMDVTYILQWQYINANPPPEVAVLEENRTKWRRDIQNVLTQIEEDSSNQDLSAILVMMAHFKEKEEALFLLADTATKDEIEAQLTLPCTPRLIMLVDDTFMKRVARAKTMYSLQECSKIRIAYS</sequence>
<dbReference type="PANTHER" id="PTHR31025:SF22">
    <property type="entry name" value="IP13529P"/>
    <property type="match status" value="1"/>
</dbReference>
<proteinExistence type="predicted"/>
<name>A0AAD6API8_9TELE</name>
<protein>
    <submittedName>
        <fullName evidence="1">Uncharacterized protein</fullName>
    </submittedName>
</protein>
<dbReference type="AlphaFoldDB" id="A0AAD6API8"/>
<dbReference type="Proteomes" id="UP001219934">
    <property type="component" value="Unassembled WGS sequence"/>
</dbReference>
<dbReference type="PANTHER" id="PTHR31025">
    <property type="entry name" value="SI:CH211-196P9.1-RELATED"/>
    <property type="match status" value="1"/>
</dbReference>
<gene>
    <name evidence="1" type="ORF">JOQ06_016314</name>
</gene>